<gene>
    <name evidence="5" type="ORF">N2K84_01250</name>
</gene>
<dbReference type="PANTHER" id="PTHR22946:SF8">
    <property type="entry name" value="ACETYL XYLAN ESTERASE DOMAIN-CONTAINING PROTEIN"/>
    <property type="match status" value="1"/>
</dbReference>
<protein>
    <submittedName>
        <fullName evidence="5">Acetylxylan esterase</fullName>
    </submittedName>
</protein>
<evidence type="ECO:0000259" key="4">
    <source>
        <dbReference type="Pfam" id="PF22244"/>
    </source>
</evidence>
<dbReference type="GO" id="GO:0052689">
    <property type="term" value="F:carboxylic ester hydrolase activity"/>
    <property type="evidence" value="ECO:0007669"/>
    <property type="project" value="UniProtKB-KW"/>
</dbReference>
<evidence type="ECO:0000256" key="1">
    <source>
        <dbReference type="ARBA" id="ARBA00022487"/>
    </source>
</evidence>
<dbReference type="AlphaFoldDB" id="A0AA42C790"/>
<keyword evidence="2" id="KW-0732">Signal</keyword>
<accession>A0AA42C790</accession>
<dbReference type="SUPFAM" id="SSF53474">
    <property type="entry name" value="alpha/beta-Hydrolases"/>
    <property type="match status" value="1"/>
</dbReference>
<sequence>MKRINLFFVLVLLVEFCFAQRIDNNFTKPLADVLKEVEHRFRIKLSYDEKVIQPLQVEFAQWRFRDDAEETLHQVLGPIGLVFEKLQEGSYKIDRFRYHIRPVDEGRKHLERLAKLYPDLPSWENRKTELKNCILGKLGLDPMPEKAPLNPVSTPVTRMDGYTVQDVALESLPGVYVAGTLYRPLRMKGKHPAVLLAQGHGEIQHYGESSQKLAGTLARMGAVVFSYDMFAKGESALQFAFEDHRTGMAQTMQTWNSMRVLDFLSSLPEVDAAKIGMTGASGGGTQTFLLTALDERIAATAPVVMVSSWFFGGCPCESGMPIHTCGPRGTNNVEIAAMASPRPLLIVSDGGDWTANVPEIEYPYLQARYALYNQTDRVQNVHLPDEGHDYGPSKREAVYRFFARQLGLNLAKAQDKEGQIDESPVKVQSREDMLVFGSEGEQLPVHAIHGMEELKPLFPGWE</sequence>
<evidence type="ECO:0000313" key="6">
    <source>
        <dbReference type="Proteomes" id="UP001163821"/>
    </source>
</evidence>
<reference evidence="5" key="1">
    <citation type="submission" date="2022-10" db="EMBL/GenBank/DDBJ databases">
        <title>Gaoshiqiia sediminis gen. nov., sp. nov., isolated from coastal sediment.</title>
        <authorList>
            <person name="Yu W.X."/>
            <person name="Mu D.S."/>
            <person name="Du J.Z."/>
            <person name="Liang Y.Q."/>
        </authorList>
    </citation>
    <scope>NUCLEOTIDE SEQUENCE</scope>
    <source>
        <strain evidence="5">A06</strain>
    </source>
</reference>
<dbReference type="Pfam" id="PF22244">
    <property type="entry name" value="GCE_fung"/>
    <property type="match status" value="1"/>
</dbReference>
<name>A0AA42C790_9BACT</name>
<dbReference type="InterPro" id="IPR050261">
    <property type="entry name" value="FrsA_esterase"/>
</dbReference>
<organism evidence="5 6">
    <name type="scientific">Gaoshiqia sediminis</name>
    <dbReference type="NCBI Taxonomy" id="2986998"/>
    <lineage>
        <taxon>Bacteria</taxon>
        <taxon>Pseudomonadati</taxon>
        <taxon>Bacteroidota</taxon>
        <taxon>Bacteroidia</taxon>
        <taxon>Marinilabiliales</taxon>
        <taxon>Prolixibacteraceae</taxon>
        <taxon>Gaoshiqia</taxon>
    </lineage>
</organism>
<feature type="domain" description="4-O-methyl-glucuronoyl methylesterase-like" evidence="4">
    <location>
        <begin position="244"/>
        <end position="303"/>
    </location>
</feature>
<proteinExistence type="predicted"/>
<keyword evidence="1" id="KW-0719">Serine esterase</keyword>
<dbReference type="PANTHER" id="PTHR22946">
    <property type="entry name" value="DIENELACTONE HYDROLASE DOMAIN-CONTAINING PROTEIN-RELATED"/>
    <property type="match status" value="1"/>
</dbReference>
<dbReference type="InterPro" id="IPR029058">
    <property type="entry name" value="AB_hydrolase_fold"/>
</dbReference>
<dbReference type="EMBL" id="JAPAAF010000001">
    <property type="protein sequence ID" value="MCW0481336.1"/>
    <property type="molecule type" value="Genomic_DNA"/>
</dbReference>
<dbReference type="Gene3D" id="3.40.50.1820">
    <property type="entry name" value="alpha/beta hydrolase"/>
    <property type="match status" value="1"/>
</dbReference>
<evidence type="ECO:0000256" key="3">
    <source>
        <dbReference type="ARBA" id="ARBA00022801"/>
    </source>
</evidence>
<dbReference type="Proteomes" id="UP001163821">
    <property type="component" value="Unassembled WGS sequence"/>
</dbReference>
<comment type="caution">
    <text evidence="5">The sequence shown here is derived from an EMBL/GenBank/DDBJ whole genome shotgun (WGS) entry which is preliminary data.</text>
</comment>
<dbReference type="InterPro" id="IPR054579">
    <property type="entry name" value="GCE-like_dom"/>
</dbReference>
<dbReference type="RefSeq" id="WP_282589940.1">
    <property type="nucleotide sequence ID" value="NZ_JAPAAF010000001.1"/>
</dbReference>
<keyword evidence="3" id="KW-0378">Hydrolase</keyword>
<evidence type="ECO:0000256" key="2">
    <source>
        <dbReference type="ARBA" id="ARBA00022729"/>
    </source>
</evidence>
<evidence type="ECO:0000313" key="5">
    <source>
        <dbReference type="EMBL" id="MCW0481336.1"/>
    </source>
</evidence>
<keyword evidence="6" id="KW-1185">Reference proteome</keyword>